<dbReference type="HOGENOM" id="CLU_412411_0_0_1"/>
<feature type="region of interest" description="Disordered" evidence="1">
    <location>
        <begin position="220"/>
        <end position="244"/>
    </location>
</feature>
<evidence type="ECO:0000256" key="1">
    <source>
        <dbReference type="SAM" id="MobiDB-lite"/>
    </source>
</evidence>
<dbReference type="Proteomes" id="UP000015103">
    <property type="component" value="Unassembled WGS sequence"/>
</dbReference>
<evidence type="ECO:0000313" key="3">
    <source>
        <dbReference type="Proteomes" id="UP000015103"/>
    </source>
</evidence>
<feature type="compositionally biased region" description="Basic and acidic residues" evidence="1">
    <location>
        <begin position="226"/>
        <end position="244"/>
    </location>
</feature>
<keyword evidence="3" id="KW-1185">Reference proteome</keyword>
<sequence>MKPKHGDYYISEPVYYSREWYSPNAGAGDIITTDSEPYIEKLQPKTIYIPRKKKPAYLRYTSPRYVRKEPMKIIRSTSNSLYPIIHEYKPTSKHLKPVEVIRRPYLKHSATYIEDSTSIDENSISQYSNLSLDVSCDVSAINRDVEALLQQYERVFDDTLISEYEKRITNSNSQRNLSGVNNRRIIKPEKLTSEQLRILSMDKPPLDKLKEIPVQYLKPRLPPYLKEQRKTQPSEEKKPNEPEKIEVNTEDLLKGLFHDMALKGLTGLGREPIIKRVDEINLTSNEKLICSSNPDVGTQTMNNDGGCNIKLNKTQSNIEEKKDKYSTKSPLIQNNKQENNQSNHPAYPDLSNLEEFLDKSIKFDLSISSNGFQNNDKTNDIHTCPNCNVEPNSLRKNGSGDTFNEKDHQFSNENSLNKELKIGEKIDHDLLMNSKHTLENNKKQEIDPQITSLRECLSDLTHSRKQDKLDYNNKSNKYKNYNKWQYNNILFNDDKILYPSKENYQISSTESNETQPFSVKSGHDTIVIDSKEHLGCQTSNLSTKETENLPHTKNVFGLPSVNTKLRPNIPASSREITVNTVTTCQPIAGGDSIDNQKKILSLLDGFFTEKRIDDDNIKSMDLLSEKMAQLDSSLCVEIMRRLTETLINHQPNSLSSNSGNQKIDLT</sequence>
<dbReference type="VEuPathDB" id="VectorBase:RPRC015243"/>
<name>T1IG24_RHOPR</name>
<feature type="compositionally biased region" description="Polar residues" evidence="1">
    <location>
        <begin position="327"/>
        <end position="344"/>
    </location>
</feature>
<reference evidence="2" key="1">
    <citation type="submission" date="2015-05" db="UniProtKB">
        <authorList>
            <consortium name="EnsemblMetazoa"/>
        </authorList>
    </citation>
    <scope>IDENTIFICATION</scope>
</reference>
<feature type="region of interest" description="Disordered" evidence="1">
    <location>
        <begin position="314"/>
        <end position="345"/>
    </location>
</feature>
<protein>
    <submittedName>
        <fullName evidence="2">Uncharacterized protein</fullName>
    </submittedName>
</protein>
<dbReference type="EMBL" id="ACPB03022234">
    <property type="status" value="NOT_ANNOTATED_CDS"/>
    <property type="molecule type" value="Genomic_DNA"/>
</dbReference>
<accession>T1IG24</accession>
<dbReference type="InParanoid" id="T1IG24"/>
<evidence type="ECO:0000313" key="2">
    <source>
        <dbReference type="EnsemblMetazoa" id="RPRC015243-PA"/>
    </source>
</evidence>
<dbReference type="AlphaFoldDB" id="T1IG24"/>
<proteinExistence type="predicted"/>
<organism evidence="2 3">
    <name type="scientific">Rhodnius prolixus</name>
    <name type="common">Triatomid bug</name>
    <dbReference type="NCBI Taxonomy" id="13249"/>
    <lineage>
        <taxon>Eukaryota</taxon>
        <taxon>Metazoa</taxon>
        <taxon>Ecdysozoa</taxon>
        <taxon>Arthropoda</taxon>
        <taxon>Hexapoda</taxon>
        <taxon>Insecta</taxon>
        <taxon>Pterygota</taxon>
        <taxon>Neoptera</taxon>
        <taxon>Paraneoptera</taxon>
        <taxon>Hemiptera</taxon>
        <taxon>Heteroptera</taxon>
        <taxon>Panheteroptera</taxon>
        <taxon>Cimicomorpha</taxon>
        <taxon>Reduviidae</taxon>
        <taxon>Triatominae</taxon>
        <taxon>Rhodnius</taxon>
    </lineage>
</organism>
<dbReference type="EnsemblMetazoa" id="RPRC015243-RA">
    <property type="protein sequence ID" value="RPRC015243-PA"/>
    <property type="gene ID" value="RPRC015243"/>
</dbReference>